<evidence type="ECO:0000256" key="1">
    <source>
        <dbReference type="ARBA" id="ARBA00022801"/>
    </source>
</evidence>
<protein>
    <submittedName>
        <fullName evidence="5">Unsaturated chondroitin disaccharide hydrolase</fullName>
        <ecNumber evidence="5">3.2.1.180</ecNumber>
    </submittedName>
</protein>
<sequence length="380" mass="43930">MTDKLLMKGRQVTDEWLDSHLQKCVTQIKREIPKFAGHFPSACTTHMQYRIKENDDWTNGFWTAMVWQAYELTGDTVFKATAQEHLCSFDQRLREHFVLDHHDIGFLYSLSAFAGYRITQQSSAKQQVLQAADVLMSRYQEKGGFIQAWGGLDDPKEYRLIIDSLLNLPLLFEASRISGDERYQKVGQAHYQKVLANIVRPDYSTYHTFYFDPETGTPVKGMTHQGFSDESCWARGQAWILLGIPLHHRFFPESDDQALYQKLLAYYFKQLPEDGIPYWDLIFTAQDGEPRDSSAAAIVACGLIEAQEQGYLSNGIELAKGILYELGMHYETQGTEEGLLRHGVYAYAEHKGVDEANLWGDYFYMEALMRLRRSDWKTYW</sequence>
<dbReference type="EMBL" id="OKRC01000001">
    <property type="protein sequence ID" value="SPE18492.1"/>
    <property type="molecule type" value="Genomic_DNA"/>
</dbReference>
<evidence type="ECO:0000313" key="6">
    <source>
        <dbReference type="Proteomes" id="UP000239650"/>
    </source>
</evidence>
<dbReference type="EC" id="3.2.1.180" evidence="5"/>
<dbReference type="GO" id="GO:0102212">
    <property type="term" value="F:unsaturated chondroitin disaccharide hydrolase activity"/>
    <property type="evidence" value="ECO:0007669"/>
    <property type="project" value="UniProtKB-EC"/>
</dbReference>
<evidence type="ECO:0000256" key="3">
    <source>
        <dbReference type="PIRSR" id="PIRSR610905-1"/>
    </source>
</evidence>
<organism evidence="5 6">
    <name type="scientific">Latilactobacillus sakei</name>
    <name type="common">Lactobacillus sakei</name>
    <dbReference type="NCBI Taxonomy" id="1599"/>
    <lineage>
        <taxon>Bacteria</taxon>
        <taxon>Bacillati</taxon>
        <taxon>Bacillota</taxon>
        <taxon>Bacilli</taxon>
        <taxon>Lactobacillales</taxon>
        <taxon>Lactobacillaceae</taxon>
        <taxon>Latilactobacillus</taxon>
    </lineage>
</organism>
<keyword evidence="1 5" id="KW-0378">Hydrolase</keyword>
<keyword evidence="5" id="KW-0326">Glycosidase</keyword>
<name>A0AAE8J594_LATSK</name>
<feature type="active site" description="Proton donor" evidence="3">
    <location>
        <position position="163"/>
    </location>
</feature>
<dbReference type="SUPFAM" id="SSF48208">
    <property type="entry name" value="Six-hairpin glycosidases"/>
    <property type="match status" value="1"/>
</dbReference>
<feature type="binding site" evidence="4">
    <location>
        <position position="223"/>
    </location>
    <ligand>
        <name>substrate</name>
    </ligand>
</feature>
<feature type="binding site" evidence="4">
    <location>
        <position position="163"/>
    </location>
    <ligand>
        <name>substrate</name>
    </ligand>
</feature>
<evidence type="ECO:0000313" key="5">
    <source>
        <dbReference type="EMBL" id="SPE18492.1"/>
    </source>
</evidence>
<dbReference type="PANTHER" id="PTHR36845:SF1">
    <property type="entry name" value="HYDROLASE, PUTATIVE (AFU_ORTHOLOGUE AFUA_7G05090)-RELATED"/>
    <property type="match status" value="1"/>
</dbReference>
<dbReference type="AlphaFoldDB" id="A0AAE8J594"/>
<evidence type="ECO:0000256" key="2">
    <source>
        <dbReference type="ARBA" id="ARBA00038358"/>
    </source>
</evidence>
<dbReference type="Proteomes" id="UP000239650">
    <property type="component" value="Unassembled WGS sequence"/>
</dbReference>
<dbReference type="InterPro" id="IPR052369">
    <property type="entry name" value="UG_Glycosaminoglycan_Hydrolase"/>
</dbReference>
<comment type="similarity">
    <text evidence="2">Belongs to the glycosyl hydrolase 88 family.</text>
</comment>
<dbReference type="GO" id="GO:0000272">
    <property type="term" value="P:polysaccharide catabolic process"/>
    <property type="evidence" value="ECO:0007669"/>
    <property type="project" value="TreeGrafter"/>
</dbReference>
<gene>
    <name evidence="5" type="ORF">LAS9267_00139</name>
</gene>
<comment type="caution">
    <text evidence="5">The sequence shown here is derived from an EMBL/GenBank/DDBJ whole genome shotgun (WGS) entry which is preliminary data.</text>
</comment>
<feature type="binding site" evidence="4">
    <location>
        <position position="239"/>
    </location>
    <ligand>
        <name>substrate</name>
    </ligand>
</feature>
<feature type="binding site" evidence="4">
    <location>
        <position position="103"/>
    </location>
    <ligand>
        <name>substrate</name>
    </ligand>
</feature>
<accession>A0AAE8J594</accession>
<dbReference type="RefSeq" id="WP_105299961.1">
    <property type="nucleotide sequence ID" value="NZ_CAKMCP010000001.1"/>
</dbReference>
<dbReference type="PANTHER" id="PTHR36845">
    <property type="entry name" value="HYDROLASE, PUTATIVE (AFU_ORTHOLOGUE AFUA_7G05090)-RELATED"/>
    <property type="match status" value="1"/>
</dbReference>
<proteinExistence type="inferred from homology"/>
<dbReference type="InterPro" id="IPR012341">
    <property type="entry name" value="6hp_glycosidase-like_sf"/>
</dbReference>
<feature type="active site" description="Nucleophile" evidence="3">
    <location>
        <position position="103"/>
    </location>
</feature>
<dbReference type="InterPro" id="IPR010905">
    <property type="entry name" value="Glyco_hydro_88"/>
</dbReference>
<evidence type="ECO:0000256" key="4">
    <source>
        <dbReference type="PIRSR" id="PIRSR610905-2"/>
    </source>
</evidence>
<dbReference type="InterPro" id="IPR008928">
    <property type="entry name" value="6-hairpin_glycosidase_sf"/>
</dbReference>
<dbReference type="Gene3D" id="1.50.10.10">
    <property type="match status" value="1"/>
</dbReference>
<dbReference type="Pfam" id="PF07470">
    <property type="entry name" value="Glyco_hydro_88"/>
    <property type="match status" value="1"/>
</dbReference>
<reference evidence="5 6" key="1">
    <citation type="submission" date="2018-02" db="EMBL/GenBank/DDBJ databases">
        <authorList>
            <person name="Rodrigo-Torres L."/>
            <person name="Arahal R. D."/>
            <person name="Lucena T."/>
        </authorList>
    </citation>
    <scope>NUCLEOTIDE SEQUENCE [LARGE SCALE GENOMIC DNA]</scope>
    <source>
        <strain evidence="5 6">CECT 9267</strain>
    </source>
</reference>
<feature type="binding site" evidence="4">
    <location>
        <position position="235"/>
    </location>
    <ligand>
        <name>substrate</name>
    </ligand>
</feature>
<feature type="binding site" evidence="4">
    <location>
        <position position="221"/>
    </location>
    <ligand>
        <name>substrate</name>
    </ligand>
</feature>
<dbReference type="GO" id="GO:0052757">
    <property type="term" value="F:chondroitin hydrolase activity"/>
    <property type="evidence" value="ECO:0007669"/>
    <property type="project" value="TreeGrafter"/>
</dbReference>